<organism evidence="1 2">
    <name type="scientific">Salipiger mucosus DSM 16094</name>
    <dbReference type="NCBI Taxonomy" id="1123237"/>
    <lineage>
        <taxon>Bacteria</taxon>
        <taxon>Pseudomonadati</taxon>
        <taxon>Pseudomonadota</taxon>
        <taxon>Alphaproteobacteria</taxon>
        <taxon>Rhodobacterales</taxon>
        <taxon>Roseobacteraceae</taxon>
        <taxon>Salipiger</taxon>
    </lineage>
</organism>
<comment type="caution">
    <text evidence="1">The sequence shown here is derived from an EMBL/GenBank/DDBJ whole genome shotgun (WGS) entry which is preliminary data.</text>
</comment>
<accession>S9QSS2</accession>
<reference evidence="2" key="1">
    <citation type="journal article" date="2014" name="Stand. Genomic Sci.">
        <title>Genome sequence of the exopolysaccharide-producing Salipiger mucosus type strain (DSM 16094(T)), a moderately halophilic member of the Roseobacter clade.</title>
        <authorList>
            <person name="Riedel T."/>
            <person name="Spring S."/>
            <person name="Fiebig A."/>
            <person name="Petersen J."/>
            <person name="Kyrpides N.C."/>
            <person name="Goker M."/>
            <person name="Klenk H.P."/>
        </authorList>
    </citation>
    <scope>NUCLEOTIDE SEQUENCE [LARGE SCALE GENOMIC DNA]</scope>
    <source>
        <strain evidence="2">DSM 16094</strain>
    </source>
</reference>
<dbReference type="EMBL" id="APVH01000020">
    <property type="protein sequence ID" value="EPX82637.1"/>
    <property type="molecule type" value="Genomic_DNA"/>
</dbReference>
<dbReference type="InterPro" id="IPR023373">
    <property type="entry name" value="YmcC_sf"/>
</dbReference>
<protein>
    <recommendedName>
        <fullName evidence="3">Group 4 capsule polysaccharide lipoprotein gfcB, YjbF</fullName>
    </recommendedName>
</protein>
<dbReference type="HOGENOM" id="CLU_099032_0_0_5"/>
<dbReference type="InterPro" id="IPR021308">
    <property type="entry name" value="GfcB"/>
</dbReference>
<dbReference type="SUPFAM" id="SSF159270">
    <property type="entry name" value="YmcC-like"/>
    <property type="match status" value="1"/>
</dbReference>
<keyword evidence="2" id="KW-1185">Reference proteome</keyword>
<proteinExistence type="predicted"/>
<dbReference type="Proteomes" id="UP000015347">
    <property type="component" value="Unassembled WGS sequence"/>
</dbReference>
<dbReference type="AlphaFoldDB" id="S9QSS2"/>
<evidence type="ECO:0000313" key="1">
    <source>
        <dbReference type="EMBL" id="EPX82637.1"/>
    </source>
</evidence>
<evidence type="ECO:0008006" key="3">
    <source>
        <dbReference type="Google" id="ProtNLM"/>
    </source>
</evidence>
<sequence>MARTRCRGQLGEVLEMIRRTLRRLAPLGLLAALAACGNSPYQADPFSTLYESLRPGGDGAPGALTQEAIAQTLAGAGDRAVTFLEIDERESQSLLVNIESNPPYRTYATPTRQAVTIRDGMIVATRGLGGDLMSVDEDELLSLVRSRTKGEAVYIQRFLRSDDRTVPLTYRCSVEPDKSIDVSMGLIQTPAREVVAACTSDVGPPFVDYYVVDPSGQIVASRQWLGRITGYVSTHVLRR</sequence>
<dbReference type="eggNOG" id="ENOG5030D2E">
    <property type="taxonomic scope" value="Bacteria"/>
</dbReference>
<dbReference type="Gene3D" id="2.40.360.10">
    <property type="entry name" value="YmcC-like"/>
    <property type="match status" value="1"/>
</dbReference>
<evidence type="ECO:0000313" key="2">
    <source>
        <dbReference type="Proteomes" id="UP000015347"/>
    </source>
</evidence>
<dbReference type="STRING" id="1123237.Salmuc_00956"/>
<name>S9QSS2_9RHOB</name>
<gene>
    <name evidence="1" type="ORF">Salmuc_00956</name>
</gene>
<dbReference type="Pfam" id="PF11102">
    <property type="entry name" value="YjbF"/>
    <property type="match status" value="1"/>
</dbReference>